<gene>
    <name evidence="1" type="ORF">FB476_0951</name>
</gene>
<reference evidence="1 2" key="1">
    <citation type="submission" date="2019-06" db="EMBL/GenBank/DDBJ databases">
        <title>Sequencing the genomes of 1000 actinobacteria strains.</title>
        <authorList>
            <person name="Klenk H.-P."/>
        </authorList>
    </citation>
    <scope>NUCLEOTIDE SEQUENCE [LARGE SCALE GENOMIC DNA]</scope>
    <source>
        <strain evidence="1 2">DSM 12362</strain>
    </source>
</reference>
<sequence length="49" mass="5004">MQVRAIGAAFGSADPTSVFPTAPPARNTPRLGPILAGVRVSIRMTAVLA</sequence>
<keyword evidence="2" id="KW-1185">Reference proteome</keyword>
<protein>
    <submittedName>
        <fullName evidence="1">Uncharacterized protein</fullName>
    </submittedName>
</protein>
<accession>A0A543KM07</accession>
<dbReference type="AlphaFoldDB" id="A0A543KM07"/>
<proteinExistence type="predicted"/>
<name>A0A543KM07_9MICO</name>
<evidence type="ECO:0000313" key="2">
    <source>
        <dbReference type="Proteomes" id="UP000315133"/>
    </source>
</evidence>
<dbReference type="RefSeq" id="WP_170233523.1">
    <property type="nucleotide sequence ID" value="NZ_VFPU01000001.1"/>
</dbReference>
<organism evidence="1 2">
    <name type="scientific">Ornithinimicrobium humiphilum</name>
    <dbReference type="NCBI Taxonomy" id="125288"/>
    <lineage>
        <taxon>Bacteria</taxon>
        <taxon>Bacillati</taxon>
        <taxon>Actinomycetota</taxon>
        <taxon>Actinomycetes</taxon>
        <taxon>Micrococcales</taxon>
        <taxon>Ornithinimicrobiaceae</taxon>
        <taxon>Ornithinimicrobium</taxon>
    </lineage>
</organism>
<comment type="caution">
    <text evidence="1">The sequence shown here is derived from an EMBL/GenBank/DDBJ whole genome shotgun (WGS) entry which is preliminary data.</text>
</comment>
<evidence type="ECO:0000313" key="1">
    <source>
        <dbReference type="EMBL" id="TQM96091.1"/>
    </source>
</evidence>
<dbReference type="EMBL" id="VFPU01000001">
    <property type="protein sequence ID" value="TQM96091.1"/>
    <property type="molecule type" value="Genomic_DNA"/>
</dbReference>
<dbReference type="Proteomes" id="UP000315133">
    <property type="component" value="Unassembled WGS sequence"/>
</dbReference>